<dbReference type="CDD" id="cd01767">
    <property type="entry name" value="UBX"/>
    <property type="match status" value="1"/>
</dbReference>
<dbReference type="InterPro" id="IPR050730">
    <property type="entry name" value="UBX_domain-protein"/>
</dbReference>
<dbReference type="InterPro" id="IPR036249">
    <property type="entry name" value="Thioredoxin-like_sf"/>
</dbReference>
<feature type="coiled-coil region" evidence="2">
    <location>
        <begin position="211"/>
        <end position="281"/>
    </location>
</feature>
<dbReference type="AlphaFoldDB" id="A0A835Z0S3"/>
<dbReference type="PANTHER" id="PTHR23322:SF1">
    <property type="entry name" value="FAS-ASSOCIATED FACTOR 2"/>
    <property type="match status" value="1"/>
</dbReference>
<dbReference type="SMART" id="SM00594">
    <property type="entry name" value="UAS"/>
    <property type="match status" value="1"/>
</dbReference>
<evidence type="ECO:0000259" key="4">
    <source>
        <dbReference type="PROSITE" id="PS50033"/>
    </source>
</evidence>
<feature type="domain" description="UBX" evidence="4">
    <location>
        <begin position="296"/>
        <end position="378"/>
    </location>
</feature>
<dbReference type="Proteomes" id="UP000664859">
    <property type="component" value="Unassembled WGS sequence"/>
</dbReference>
<dbReference type="Pfam" id="PF00789">
    <property type="entry name" value="UBX"/>
    <property type="match status" value="1"/>
</dbReference>
<keyword evidence="6" id="KW-1185">Reference proteome</keyword>
<evidence type="ECO:0000256" key="2">
    <source>
        <dbReference type="SAM" id="Coils"/>
    </source>
</evidence>
<dbReference type="Gene3D" id="3.10.20.90">
    <property type="entry name" value="Phosphatidylinositol 3-kinase Catalytic Subunit, Chain A, domain 1"/>
    <property type="match status" value="1"/>
</dbReference>
<dbReference type="PANTHER" id="PTHR23322">
    <property type="entry name" value="FAS-ASSOCIATED PROTEIN"/>
    <property type="match status" value="1"/>
</dbReference>
<dbReference type="GO" id="GO:0005783">
    <property type="term" value="C:endoplasmic reticulum"/>
    <property type="evidence" value="ECO:0007669"/>
    <property type="project" value="TreeGrafter"/>
</dbReference>
<feature type="compositionally biased region" description="Basic and acidic residues" evidence="3">
    <location>
        <begin position="17"/>
        <end position="26"/>
    </location>
</feature>
<feature type="region of interest" description="Disordered" evidence="3">
    <location>
        <begin position="1"/>
        <end position="31"/>
    </location>
</feature>
<evidence type="ECO:0000256" key="3">
    <source>
        <dbReference type="SAM" id="MobiDB-lite"/>
    </source>
</evidence>
<dbReference type="InterPro" id="IPR006577">
    <property type="entry name" value="UAS"/>
</dbReference>
<proteinExistence type="predicted"/>
<sequence>MPQGRGGGGEISDIDGSEERLSRHDISSSGGTSKLAQAFAKLVDLLKEKLGSAVGGFFGSQKTLGGSKGLTARFARRYGAKHPIFFEGTYKQATEAALRANKFTLVFLTSEKGGKKSRADDAIARSFTDPAVISFINEHFILFAAAGPSPSGADAARRTGAKSLPYLGVIRTVAKDSKRALVGLHHCNPPPSAGGLVKWMSQLLEVKGGVLEADKTELARLAVEANLAKERQKGYAEAVMVDQKQIRKEKREAAAKAKEEAERLAAEAAAEAKARADAERRAAKAAALGDEPAAGAAAAAVEVALRLPDGRRERRRFLLSDDTERLYDWADVLGVELEASRLSRGGVRRGQEGAVDLAAEQGKTLEAAGLTGRVLVLVEARESGEGKKGGRRGRGEGGEGGVAAAPERGGDSAA</sequence>
<accession>A0A835Z0S3</accession>
<evidence type="ECO:0000313" key="5">
    <source>
        <dbReference type="EMBL" id="KAG5180829.1"/>
    </source>
</evidence>
<feature type="compositionally biased region" description="Gly residues" evidence="3">
    <location>
        <begin position="1"/>
        <end position="10"/>
    </location>
</feature>
<dbReference type="SUPFAM" id="SSF54236">
    <property type="entry name" value="Ubiquitin-like"/>
    <property type="match status" value="1"/>
</dbReference>
<feature type="region of interest" description="Disordered" evidence="3">
    <location>
        <begin position="381"/>
        <end position="414"/>
    </location>
</feature>
<reference evidence="5" key="1">
    <citation type="submission" date="2021-02" db="EMBL/GenBank/DDBJ databases">
        <title>First Annotated Genome of the Yellow-green Alga Tribonema minus.</title>
        <authorList>
            <person name="Mahan K.M."/>
        </authorList>
    </citation>
    <scope>NUCLEOTIDE SEQUENCE</scope>
    <source>
        <strain evidence="5">UTEX B ZZ1240</strain>
    </source>
</reference>
<organism evidence="5 6">
    <name type="scientific">Tribonema minus</name>
    <dbReference type="NCBI Taxonomy" id="303371"/>
    <lineage>
        <taxon>Eukaryota</taxon>
        <taxon>Sar</taxon>
        <taxon>Stramenopiles</taxon>
        <taxon>Ochrophyta</taxon>
        <taxon>PX clade</taxon>
        <taxon>Xanthophyceae</taxon>
        <taxon>Tribonematales</taxon>
        <taxon>Tribonemataceae</taxon>
        <taxon>Tribonema</taxon>
    </lineage>
</organism>
<dbReference type="GO" id="GO:0043130">
    <property type="term" value="F:ubiquitin binding"/>
    <property type="evidence" value="ECO:0007669"/>
    <property type="project" value="TreeGrafter"/>
</dbReference>
<keyword evidence="1 2" id="KW-0175">Coiled coil</keyword>
<protein>
    <recommendedName>
        <fullName evidence="4">UBX domain-containing protein</fullName>
    </recommendedName>
</protein>
<evidence type="ECO:0000256" key="1">
    <source>
        <dbReference type="ARBA" id="ARBA00023054"/>
    </source>
</evidence>
<comment type="caution">
    <text evidence="5">The sequence shown here is derived from an EMBL/GenBank/DDBJ whole genome shotgun (WGS) entry which is preliminary data.</text>
</comment>
<gene>
    <name evidence="5" type="ORF">JKP88DRAFT_323161</name>
</gene>
<name>A0A835Z0S3_9STRA</name>
<dbReference type="SUPFAM" id="SSF52833">
    <property type="entry name" value="Thioredoxin-like"/>
    <property type="match status" value="1"/>
</dbReference>
<dbReference type="PROSITE" id="PS50033">
    <property type="entry name" value="UBX"/>
    <property type="match status" value="1"/>
</dbReference>
<evidence type="ECO:0000313" key="6">
    <source>
        <dbReference type="Proteomes" id="UP000664859"/>
    </source>
</evidence>
<dbReference type="Gene3D" id="3.40.30.10">
    <property type="entry name" value="Glutaredoxin"/>
    <property type="match status" value="1"/>
</dbReference>
<feature type="compositionally biased region" description="Basic and acidic residues" evidence="3">
    <location>
        <begin position="381"/>
        <end position="397"/>
    </location>
</feature>
<dbReference type="OrthoDB" id="1026733at2759"/>
<dbReference type="GO" id="GO:0036503">
    <property type="term" value="P:ERAD pathway"/>
    <property type="evidence" value="ECO:0007669"/>
    <property type="project" value="TreeGrafter"/>
</dbReference>
<dbReference type="InterPro" id="IPR029071">
    <property type="entry name" value="Ubiquitin-like_domsf"/>
</dbReference>
<dbReference type="EMBL" id="JAFCMP010000357">
    <property type="protein sequence ID" value="KAG5180829.1"/>
    <property type="molecule type" value="Genomic_DNA"/>
</dbReference>
<dbReference type="InterPro" id="IPR001012">
    <property type="entry name" value="UBX_dom"/>
</dbReference>